<gene>
    <name evidence="3" type="ORF">KB874_14540</name>
</gene>
<accession>A0A8J7WEH6</accession>
<organism evidence="3 4">
    <name type="scientific">Thetidibacter halocola</name>
    <dbReference type="NCBI Taxonomy" id="2827239"/>
    <lineage>
        <taxon>Bacteria</taxon>
        <taxon>Pseudomonadati</taxon>
        <taxon>Pseudomonadota</taxon>
        <taxon>Alphaproteobacteria</taxon>
        <taxon>Rhodobacterales</taxon>
        <taxon>Roseobacteraceae</taxon>
        <taxon>Thetidibacter</taxon>
    </lineage>
</organism>
<evidence type="ECO:0000256" key="1">
    <source>
        <dbReference type="SAM" id="Phobius"/>
    </source>
</evidence>
<evidence type="ECO:0000313" key="4">
    <source>
        <dbReference type="Proteomes" id="UP000681356"/>
    </source>
</evidence>
<dbReference type="AlphaFoldDB" id="A0A8J7WEH6"/>
<keyword evidence="1" id="KW-1133">Transmembrane helix</keyword>
<protein>
    <submittedName>
        <fullName evidence="3">Pilus assembly protein</fullName>
    </submittedName>
</protein>
<name>A0A8J7WEH6_9RHOB</name>
<keyword evidence="4" id="KW-1185">Reference proteome</keyword>
<dbReference type="EMBL" id="JAGTUU010000005">
    <property type="protein sequence ID" value="MBS0125307.1"/>
    <property type="molecule type" value="Genomic_DNA"/>
</dbReference>
<dbReference type="Pfam" id="PF07811">
    <property type="entry name" value="TadE"/>
    <property type="match status" value="1"/>
</dbReference>
<dbReference type="Proteomes" id="UP000681356">
    <property type="component" value="Unassembled WGS sequence"/>
</dbReference>
<feature type="transmembrane region" description="Helical" evidence="1">
    <location>
        <begin position="21"/>
        <end position="39"/>
    </location>
</feature>
<dbReference type="RefSeq" id="WP_212537257.1">
    <property type="nucleotide sequence ID" value="NZ_JAGTUU010000005.1"/>
</dbReference>
<dbReference type="InterPro" id="IPR012495">
    <property type="entry name" value="TadE-like_dom"/>
</dbReference>
<keyword evidence="1" id="KW-0812">Transmembrane</keyword>
<evidence type="ECO:0000313" key="3">
    <source>
        <dbReference type="EMBL" id="MBS0125307.1"/>
    </source>
</evidence>
<sequence length="177" mass="19323">MIRNITTSLRRFRTCEDGSMVVPFALWAPVFIGLMVSSIELGSVTVRHSILERAVDQSVRSLKIGALPGDPVTLKSAICDKASILTNCMQNLQLEMIELNMLAWQEPPAKADCVETSTTVTPHRKFDHAGAHDVMLLRACYKFKPLTPLGTLGAGLPKDENGYTGLVSATAFVHEPD</sequence>
<evidence type="ECO:0000259" key="2">
    <source>
        <dbReference type="Pfam" id="PF07811"/>
    </source>
</evidence>
<comment type="caution">
    <text evidence="3">The sequence shown here is derived from an EMBL/GenBank/DDBJ whole genome shotgun (WGS) entry which is preliminary data.</text>
</comment>
<proteinExistence type="predicted"/>
<keyword evidence="1" id="KW-0472">Membrane</keyword>
<reference evidence="3" key="1">
    <citation type="submission" date="2021-04" db="EMBL/GenBank/DDBJ databases">
        <authorList>
            <person name="Yoon J."/>
        </authorList>
    </citation>
    <scope>NUCLEOTIDE SEQUENCE</scope>
    <source>
        <strain evidence="3">KMU-90</strain>
    </source>
</reference>
<feature type="domain" description="TadE-like" evidence="2">
    <location>
        <begin position="18"/>
        <end position="60"/>
    </location>
</feature>